<gene>
    <name evidence="1" type="ORF">WNY77_21255</name>
</gene>
<sequence>MNTKTTHTLTSYQQAVLGEMGIVAWYPQGSEPKTSQLNSQDAIRSNIAPAKTTDSKKTSPVPDAIKRFKTQSAADSTSASTLDKKIVPKSLVLGVGLAELPEKLLNDVLSSVGISKENYEQITDAQCSQYDGYPFAWQVGDDVMLEGRLLTTPSYGNGFSSTTKKQLWAILSGFKHNND</sequence>
<evidence type="ECO:0000313" key="2">
    <source>
        <dbReference type="Proteomes" id="UP001461163"/>
    </source>
</evidence>
<comment type="caution">
    <text evidence="1">The sequence shown here is derived from an EMBL/GenBank/DDBJ whole genome shotgun (WGS) entry which is preliminary data.</text>
</comment>
<dbReference type="EMBL" id="JBBMQS010000025">
    <property type="protein sequence ID" value="MEM5499940.1"/>
    <property type="molecule type" value="Genomic_DNA"/>
</dbReference>
<dbReference type="InterPro" id="IPR036654">
    <property type="entry name" value="DNA_pol_III_psi_sf"/>
</dbReference>
<accession>A0ABU9T281</accession>
<organism evidence="1 2">
    <name type="scientific">Paraglaciecola mesophila</name>
    <dbReference type="NCBI Taxonomy" id="197222"/>
    <lineage>
        <taxon>Bacteria</taxon>
        <taxon>Pseudomonadati</taxon>
        <taxon>Pseudomonadota</taxon>
        <taxon>Gammaproteobacteria</taxon>
        <taxon>Alteromonadales</taxon>
        <taxon>Alteromonadaceae</taxon>
        <taxon>Paraglaciecola</taxon>
    </lineage>
</organism>
<proteinExistence type="predicted"/>
<reference evidence="1 2" key="1">
    <citation type="submission" date="2024-03" db="EMBL/GenBank/DDBJ databases">
        <title>Community enrichment and isolation of bacterial strains for fucoidan degradation.</title>
        <authorList>
            <person name="Sichert A."/>
        </authorList>
    </citation>
    <scope>NUCLEOTIDE SEQUENCE [LARGE SCALE GENOMIC DNA]</scope>
    <source>
        <strain evidence="1 2">AS12</strain>
    </source>
</reference>
<protein>
    <submittedName>
        <fullName evidence="1">Uncharacterized protein</fullName>
    </submittedName>
</protein>
<dbReference type="Proteomes" id="UP001461163">
    <property type="component" value="Unassembled WGS sequence"/>
</dbReference>
<dbReference type="SUPFAM" id="SSF102220">
    <property type="entry name" value="DNA polymerase III psi subunit"/>
    <property type="match status" value="1"/>
</dbReference>
<evidence type="ECO:0000313" key="1">
    <source>
        <dbReference type="EMBL" id="MEM5499940.1"/>
    </source>
</evidence>
<dbReference type="RefSeq" id="WP_033186811.1">
    <property type="nucleotide sequence ID" value="NZ_JBBMQS010000025.1"/>
</dbReference>
<keyword evidence="2" id="KW-1185">Reference proteome</keyword>
<name>A0ABU9T281_9ALTE</name>